<accession>A0A3M7R702</accession>
<dbReference type="AlphaFoldDB" id="A0A3M7R702"/>
<comment type="caution">
    <text evidence="1">The sequence shown here is derived from an EMBL/GenBank/DDBJ whole genome shotgun (WGS) entry which is preliminary data.</text>
</comment>
<gene>
    <name evidence="1" type="ORF">BpHYR1_020397</name>
</gene>
<reference evidence="1 2" key="1">
    <citation type="journal article" date="2018" name="Sci. Rep.">
        <title>Genomic signatures of local adaptation to the degree of environmental predictability in rotifers.</title>
        <authorList>
            <person name="Franch-Gras L."/>
            <person name="Hahn C."/>
            <person name="Garcia-Roger E.M."/>
            <person name="Carmona M.J."/>
            <person name="Serra M."/>
            <person name="Gomez A."/>
        </authorList>
    </citation>
    <scope>NUCLEOTIDE SEQUENCE [LARGE SCALE GENOMIC DNA]</scope>
    <source>
        <strain evidence="1">HYR1</strain>
    </source>
</reference>
<evidence type="ECO:0000313" key="1">
    <source>
        <dbReference type="EMBL" id="RNA19161.1"/>
    </source>
</evidence>
<dbReference type="Proteomes" id="UP000276133">
    <property type="component" value="Unassembled WGS sequence"/>
</dbReference>
<sequence length="332" mass="39083">MATEVLIDFFKNSEKDSFFSFQPFFVNFFSNKSPKKIKLEYNQIIDEKLYQLKDSIVTNFYLNKYFNSVKAFEFKAVKKLIDVLQNKDNNEDNIATHLLLLHLSKSKLTQKQFEAYFNQIDTIQVIPCFKEIFSFEEFFEKLKKNRIFLNAIENILKTEANLEPMLETVRQTKLVHFKSKIYNLNSFAGLQKIYINSSRIEQLRSKMTNLETENQATILKFYLIKLIINHLVLMSILASKNDINVSSEYLAIQPKEYDLTKIETLAEKLIFKVSIDWHKSVESPNLNLKYLRCFYENLMEGGELKEFDFEKSGVVVEMNAPCLFGIEQNFVK</sequence>
<name>A0A3M7R702_BRAPC</name>
<organism evidence="1 2">
    <name type="scientific">Brachionus plicatilis</name>
    <name type="common">Marine rotifer</name>
    <name type="synonym">Brachionus muelleri</name>
    <dbReference type="NCBI Taxonomy" id="10195"/>
    <lineage>
        <taxon>Eukaryota</taxon>
        <taxon>Metazoa</taxon>
        <taxon>Spiralia</taxon>
        <taxon>Gnathifera</taxon>
        <taxon>Rotifera</taxon>
        <taxon>Eurotatoria</taxon>
        <taxon>Monogononta</taxon>
        <taxon>Pseudotrocha</taxon>
        <taxon>Ploima</taxon>
        <taxon>Brachionidae</taxon>
        <taxon>Brachionus</taxon>
    </lineage>
</organism>
<keyword evidence="2" id="KW-1185">Reference proteome</keyword>
<evidence type="ECO:0000313" key="2">
    <source>
        <dbReference type="Proteomes" id="UP000276133"/>
    </source>
</evidence>
<dbReference type="EMBL" id="REGN01004092">
    <property type="protein sequence ID" value="RNA19161.1"/>
    <property type="molecule type" value="Genomic_DNA"/>
</dbReference>
<proteinExistence type="predicted"/>
<protein>
    <submittedName>
        <fullName evidence="1">Uncharacterized protein</fullName>
    </submittedName>
</protein>